<evidence type="ECO:0000313" key="6">
    <source>
        <dbReference type="Proteomes" id="UP000663829"/>
    </source>
</evidence>
<feature type="region of interest" description="Disordered" evidence="1">
    <location>
        <begin position="108"/>
        <end position="136"/>
    </location>
</feature>
<dbReference type="EMBL" id="CAJNOK010021930">
    <property type="protein sequence ID" value="CAF1339959.1"/>
    <property type="molecule type" value="Genomic_DNA"/>
</dbReference>
<dbReference type="Proteomes" id="UP000677228">
    <property type="component" value="Unassembled WGS sequence"/>
</dbReference>
<accession>A0A815S1J8</accession>
<dbReference type="AlphaFoldDB" id="A0A815S1J8"/>
<dbReference type="EMBL" id="CAJNOQ010021357">
    <property type="protein sequence ID" value="CAF1484788.1"/>
    <property type="molecule type" value="Genomic_DNA"/>
</dbReference>
<dbReference type="Proteomes" id="UP000663829">
    <property type="component" value="Unassembled WGS sequence"/>
</dbReference>
<dbReference type="Proteomes" id="UP000681722">
    <property type="component" value="Unassembled WGS sequence"/>
</dbReference>
<sequence length="460" mass="53208">MTSIHEQIPNAFEQNRLNSWSRNVDNGVDRLAVQRARHLELRDVRASRPKSVTDNEDNDNISDWSESDRECCPLSDYESSGPYSTGISITTKFNYNDDIDDQIDDEIPVSKLDDDDNDIKEEEIPDKSEEKTVTDMSLTSKNDEVNNTSITPHLTLKSFSRENNFKANSNKKLPQRNEYIITRSSTIVDCYHRKPKTEMNEPKLRTRENTEHSFSDKRSITNALKTNVRRSSVRSSISIANSQIFDFDHHKIPPNRLSQNLLHNNTRLLRRDTAIQDQNKRFRYHNQTLKETISPNNSFQSNDKTIVDETIKERASPNFSLNSTVIEYSRIPTRAYELKRLMVDDWGRLTDTTNIQRVPSRTIVHPPFPLGYQRATHEQVVDVVERLNSPVRCRLSHTPSQSPTKKYLSIEETDALINRLTKVRFLQTDQCYTRGRMAAMRKINALTPHAWKSTTNGIPT</sequence>
<dbReference type="EMBL" id="CAJOBC010086840">
    <property type="protein sequence ID" value="CAF4349061.1"/>
    <property type="molecule type" value="Genomic_DNA"/>
</dbReference>
<name>A0A815S1J8_9BILA</name>
<feature type="compositionally biased region" description="Acidic residues" evidence="1">
    <location>
        <begin position="108"/>
        <end position="124"/>
    </location>
</feature>
<protein>
    <submittedName>
        <fullName evidence="3">Uncharacterized protein</fullName>
    </submittedName>
</protein>
<comment type="caution">
    <text evidence="3">The sequence shown here is derived from an EMBL/GenBank/DDBJ whole genome shotgun (WGS) entry which is preliminary data.</text>
</comment>
<evidence type="ECO:0000313" key="4">
    <source>
        <dbReference type="EMBL" id="CAF4151262.1"/>
    </source>
</evidence>
<dbReference type="Proteomes" id="UP000682733">
    <property type="component" value="Unassembled WGS sequence"/>
</dbReference>
<keyword evidence="6" id="KW-1185">Reference proteome</keyword>
<dbReference type="EMBL" id="CAJOBA010043556">
    <property type="protein sequence ID" value="CAF4151262.1"/>
    <property type="molecule type" value="Genomic_DNA"/>
</dbReference>
<evidence type="ECO:0000313" key="2">
    <source>
        <dbReference type="EMBL" id="CAF1339959.1"/>
    </source>
</evidence>
<evidence type="ECO:0000256" key="1">
    <source>
        <dbReference type="SAM" id="MobiDB-lite"/>
    </source>
</evidence>
<dbReference type="OrthoDB" id="10021290at2759"/>
<reference evidence="3" key="1">
    <citation type="submission" date="2021-02" db="EMBL/GenBank/DDBJ databases">
        <authorList>
            <person name="Nowell W R."/>
        </authorList>
    </citation>
    <scope>NUCLEOTIDE SEQUENCE</scope>
</reference>
<organism evidence="3 6">
    <name type="scientific">Didymodactylos carnosus</name>
    <dbReference type="NCBI Taxonomy" id="1234261"/>
    <lineage>
        <taxon>Eukaryota</taxon>
        <taxon>Metazoa</taxon>
        <taxon>Spiralia</taxon>
        <taxon>Gnathifera</taxon>
        <taxon>Rotifera</taxon>
        <taxon>Eurotatoria</taxon>
        <taxon>Bdelloidea</taxon>
        <taxon>Philodinida</taxon>
        <taxon>Philodinidae</taxon>
        <taxon>Didymodactylos</taxon>
    </lineage>
</organism>
<proteinExistence type="predicted"/>
<feature type="region of interest" description="Disordered" evidence="1">
    <location>
        <begin position="48"/>
        <end position="80"/>
    </location>
</feature>
<evidence type="ECO:0000313" key="5">
    <source>
        <dbReference type="EMBL" id="CAF4349061.1"/>
    </source>
</evidence>
<gene>
    <name evidence="3" type="ORF">GPM918_LOCUS35993</name>
    <name evidence="2" type="ORF">OVA965_LOCUS30297</name>
    <name evidence="5" type="ORF">SRO942_LOCUS36720</name>
    <name evidence="4" type="ORF">TMI583_LOCUS31096</name>
</gene>
<evidence type="ECO:0000313" key="3">
    <source>
        <dbReference type="EMBL" id="CAF1484788.1"/>
    </source>
</evidence>